<keyword evidence="1" id="KW-1133">Transmembrane helix</keyword>
<keyword evidence="1" id="KW-0472">Membrane</keyword>
<accession>A0ABV6NPE6</accession>
<comment type="caution">
    <text evidence="2">The sequence shown here is derived from an EMBL/GenBank/DDBJ whole genome shotgun (WGS) entry which is preliminary data.</text>
</comment>
<name>A0ABV6NPE6_9BACI</name>
<dbReference type="RefSeq" id="WP_273847776.1">
    <property type="nucleotide sequence ID" value="NZ_JAQQWT010000034.1"/>
</dbReference>
<evidence type="ECO:0000256" key="1">
    <source>
        <dbReference type="SAM" id="Phobius"/>
    </source>
</evidence>
<dbReference type="Proteomes" id="UP001589833">
    <property type="component" value="Unassembled WGS sequence"/>
</dbReference>
<proteinExistence type="predicted"/>
<sequence>MLELNWINLVVLILASYRLTRLIVFDEITSFIRKPFITVTYEENEAGQLVESIEFKGKGLRYWIGVLLSCHWCVGIWSAFCMVIIYQFIPALHLILVVLAVAGAAAFLQSRTEY</sequence>
<dbReference type="InterPro" id="IPR010773">
    <property type="entry name" value="Mycophage_PG1_Gp7"/>
</dbReference>
<feature type="transmembrane region" description="Helical" evidence="1">
    <location>
        <begin position="91"/>
        <end position="108"/>
    </location>
</feature>
<keyword evidence="1" id="KW-0812">Transmembrane</keyword>
<gene>
    <name evidence="2" type="ORF">ACFFH4_24155</name>
</gene>
<evidence type="ECO:0000313" key="3">
    <source>
        <dbReference type="Proteomes" id="UP001589833"/>
    </source>
</evidence>
<evidence type="ECO:0000313" key="2">
    <source>
        <dbReference type="EMBL" id="MFC0561968.1"/>
    </source>
</evidence>
<protein>
    <submittedName>
        <fullName evidence="2">DUF1360 domain-containing protein</fullName>
    </submittedName>
</protein>
<keyword evidence="3" id="KW-1185">Reference proteome</keyword>
<organism evidence="2 3">
    <name type="scientific">Halalkalibacter alkalisediminis</name>
    <dbReference type="NCBI Taxonomy" id="935616"/>
    <lineage>
        <taxon>Bacteria</taxon>
        <taxon>Bacillati</taxon>
        <taxon>Bacillota</taxon>
        <taxon>Bacilli</taxon>
        <taxon>Bacillales</taxon>
        <taxon>Bacillaceae</taxon>
        <taxon>Halalkalibacter</taxon>
    </lineage>
</organism>
<reference evidence="2 3" key="1">
    <citation type="submission" date="2024-09" db="EMBL/GenBank/DDBJ databases">
        <authorList>
            <person name="Sun Q."/>
            <person name="Mori K."/>
        </authorList>
    </citation>
    <scope>NUCLEOTIDE SEQUENCE [LARGE SCALE GENOMIC DNA]</scope>
    <source>
        <strain evidence="2 3">NCAIM B.02301</strain>
    </source>
</reference>
<feature type="transmembrane region" description="Helical" evidence="1">
    <location>
        <begin position="62"/>
        <end position="85"/>
    </location>
</feature>
<dbReference type="EMBL" id="JBHLTR010000097">
    <property type="protein sequence ID" value="MFC0561968.1"/>
    <property type="molecule type" value="Genomic_DNA"/>
</dbReference>
<dbReference type="Pfam" id="PF07098">
    <property type="entry name" value="DUF1360"/>
    <property type="match status" value="1"/>
</dbReference>
<feature type="transmembrane region" description="Helical" evidence="1">
    <location>
        <begin position="6"/>
        <end position="24"/>
    </location>
</feature>